<sequence>MDTFDVNLLSQVQALSTKLSISQEHLHLKKKAHSEERGKGRHHEERTSAKGMETRKEKQTDLPDKDSMSENVIDITV</sequence>
<organism evidence="2 3">
    <name type="scientific">Syntrophorhabdus aromaticivorans</name>
    <dbReference type="NCBI Taxonomy" id="328301"/>
    <lineage>
        <taxon>Bacteria</taxon>
        <taxon>Pseudomonadati</taxon>
        <taxon>Thermodesulfobacteriota</taxon>
        <taxon>Syntrophorhabdia</taxon>
        <taxon>Syntrophorhabdales</taxon>
        <taxon>Syntrophorhabdaceae</taxon>
        <taxon>Syntrophorhabdus</taxon>
    </lineage>
</organism>
<name>A0A351U7X7_9BACT</name>
<accession>A0A351U7X7</accession>
<evidence type="ECO:0000313" key="2">
    <source>
        <dbReference type="EMBL" id="NLW35646.1"/>
    </source>
</evidence>
<reference evidence="2" key="2">
    <citation type="submission" date="2020-01" db="EMBL/GenBank/DDBJ databases">
        <authorList>
            <person name="Campanaro S."/>
        </authorList>
    </citation>
    <scope>NUCLEOTIDE SEQUENCE</scope>
    <source>
        <strain evidence="2">AS06rmzACSIP_7</strain>
    </source>
</reference>
<dbReference type="EMBL" id="JAAYEE010000156">
    <property type="protein sequence ID" value="NLW35646.1"/>
    <property type="molecule type" value="Genomic_DNA"/>
</dbReference>
<dbReference type="STRING" id="909663.GCA_000512235_02403"/>
<dbReference type="AlphaFoldDB" id="A0A351U7X7"/>
<proteinExistence type="predicted"/>
<evidence type="ECO:0000256" key="1">
    <source>
        <dbReference type="SAM" id="MobiDB-lite"/>
    </source>
</evidence>
<protein>
    <submittedName>
        <fullName evidence="2">Uncharacterized protein</fullName>
    </submittedName>
</protein>
<gene>
    <name evidence="2" type="ORF">GXY80_09235</name>
</gene>
<dbReference type="Proteomes" id="UP000777265">
    <property type="component" value="Unassembled WGS sequence"/>
</dbReference>
<feature type="region of interest" description="Disordered" evidence="1">
    <location>
        <begin position="26"/>
        <end position="77"/>
    </location>
</feature>
<reference evidence="2" key="1">
    <citation type="journal article" date="2020" name="Biotechnol. Biofuels">
        <title>New insights from the biogas microbiome by comprehensive genome-resolved metagenomics of nearly 1600 species originating from multiple anaerobic digesters.</title>
        <authorList>
            <person name="Campanaro S."/>
            <person name="Treu L."/>
            <person name="Rodriguez-R L.M."/>
            <person name="Kovalovszki A."/>
            <person name="Ziels R.M."/>
            <person name="Maus I."/>
            <person name="Zhu X."/>
            <person name="Kougias P.G."/>
            <person name="Basile A."/>
            <person name="Luo G."/>
            <person name="Schluter A."/>
            <person name="Konstantinidis K.T."/>
            <person name="Angelidaki I."/>
        </authorList>
    </citation>
    <scope>NUCLEOTIDE SEQUENCE</scope>
    <source>
        <strain evidence="2">AS06rmzACSIP_7</strain>
    </source>
</reference>
<feature type="compositionally biased region" description="Basic and acidic residues" evidence="1">
    <location>
        <begin position="33"/>
        <end position="68"/>
    </location>
</feature>
<evidence type="ECO:0000313" key="3">
    <source>
        <dbReference type="Proteomes" id="UP000777265"/>
    </source>
</evidence>
<comment type="caution">
    <text evidence="2">The sequence shown here is derived from an EMBL/GenBank/DDBJ whole genome shotgun (WGS) entry which is preliminary data.</text>
</comment>